<gene>
    <name evidence="1" type="ORF">C1H71_16050</name>
</gene>
<reference evidence="1 2" key="1">
    <citation type="submission" date="2018-01" db="EMBL/GenBank/DDBJ databases">
        <title>Genome sequence of Iodobacter sp. strain PCH194 isolated from Indian Trans-Himalaya.</title>
        <authorList>
            <person name="Kumar V."/>
            <person name="Thakur V."/>
            <person name="Kumar S."/>
            <person name="Singh D."/>
        </authorList>
    </citation>
    <scope>NUCLEOTIDE SEQUENCE [LARGE SCALE GENOMIC DNA]</scope>
    <source>
        <strain evidence="1 2">PCH194</strain>
    </source>
</reference>
<dbReference type="AlphaFoldDB" id="A0A7G3GDY6"/>
<name>A0A7G3GDY6_9NEIS</name>
<dbReference type="EMBL" id="CP025781">
    <property type="protein sequence ID" value="QBC44895.1"/>
    <property type="molecule type" value="Genomic_DNA"/>
</dbReference>
<keyword evidence="2" id="KW-1185">Reference proteome</keyword>
<dbReference type="KEGG" id="ifl:C1H71_16050"/>
<sequence>MNNRCRKQSEIRYFECVDRFGDSAHWKASEKVEGKARKDEEPEFTYVNEDFESFFNAVIGFRSRFTSD</sequence>
<dbReference type="Proteomes" id="UP000515917">
    <property type="component" value="Chromosome"/>
</dbReference>
<organism evidence="1 2">
    <name type="scientific">Iodobacter fluviatilis</name>
    <dbReference type="NCBI Taxonomy" id="537"/>
    <lineage>
        <taxon>Bacteria</taxon>
        <taxon>Pseudomonadati</taxon>
        <taxon>Pseudomonadota</taxon>
        <taxon>Betaproteobacteria</taxon>
        <taxon>Neisseriales</taxon>
        <taxon>Chitinibacteraceae</taxon>
        <taxon>Iodobacter</taxon>
    </lineage>
</organism>
<accession>A0A7G3GDY6</accession>
<evidence type="ECO:0000313" key="2">
    <source>
        <dbReference type="Proteomes" id="UP000515917"/>
    </source>
</evidence>
<proteinExistence type="predicted"/>
<evidence type="ECO:0000313" key="1">
    <source>
        <dbReference type="EMBL" id="QBC44895.1"/>
    </source>
</evidence>
<protein>
    <submittedName>
        <fullName evidence="1">Uncharacterized protein</fullName>
    </submittedName>
</protein>